<dbReference type="Proteomes" id="UP001164743">
    <property type="component" value="Chromosome 4A"/>
</dbReference>
<organism evidence="1 2">
    <name type="scientific">Puccinia triticina</name>
    <dbReference type="NCBI Taxonomy" id="208348"/>
    <lineage>
        <taxon>Eukaryota</taxon>
        <taxon>Fungi</taxon>
        <taxon>Dikarya</taxon>
        <taxon>Basidiomycota</taxon>
        <taxon>Pucciniomycotina</taxon>
        <taxon>Pucciniomycetes</taxon>
        <taxon>Pucciniales</taxon>
        <taxon>Pucciniaceae</taxon>
        <taxon>Puccinia</taxon>
    </lineage>
</organism>
<evidence type="ECO:0000313" key="1">
    <source>
        <dbReference type="EMBL" id="WAQ84372.1"/>
    </source>
</evidence>
<accession>A0ABY7CNL5</accession>
<keyword evidence="2" id="KW-1185">Reference proteome</keyword>
<protein>
    <submittedName>
        <fullName evidence="1">Uncharacterized protein</fullName>
    </submittedName>
</protein>
<dbReference type="GeneID" id="77809644"/>
<dbReference type="EMBL" id="CP110424">
    <property type="protein sequence ID" value="WAQ84372.1"/>
    <property type="molecule type" value="Genomic_DNA"/>
</dbReference>
<reference evidence="1" key="1">
    <citation type="submission" date="2022-10" db="EMBL/GenBank/DDBJ databases">
        <title>Puccinia triticina Genome sequencing and assembly.</title>
        <authorList>
            <person name="Li C."/>
        </authorList>
    </citation>
    <scope>NUCLEOTIDE SEQUENCE</scope>
    <source>
        <strain evidence="1">Pt15</strain>
    </source>
</reference>
<gene>
    <name evidence="1" type="ORF">PtA15_4A825</name>
</gene>
<evidence type="ECO:0000313" key="2">
    <source>
        <dbReference type="Proteomes" id="UP001164743"/>
    </source>
</evidence>
<name>A0ABY7CNL5_9BASI</name>
<sequence length="148" mass="17569">MRFAINTFHQLGATPAYKALNINKKYVKNVELLDKAYLHYVHHLMRQRFIREQKAPGKFAADEKRKVNQKNQDRLCKARYTFAVKHGYPRRYIDIIDELGAHSDDEYSPEHGFFKIKTLPYRLKNASKFFCCLDVEMMKEEILLPKQS</sequence>
<proteinExistence type="predicted"/>
<dbReference type="RefSeq" id="XP_053019927.1">
    <property type="nucleotide sequence ID" value="XM_053168749.1"/>
</dbReference>